<name>H8H2H0_DEIGI</name>
<feature type="signal peptide" evidence="1">
    <location>
        <begin position="1"/>
        <end position="25"/>
    </location>
</feature>
<accession>H8H2H0</accession>
<dbReference type="HOGENOM" id="CLU_1552774_0_0_0"/>
<proteinExistence type="predicted"/>
<keyword evidence="3" id="KW-1185">Reference proteome</keyword>
<dbReference type="Proteomes" id="UP000007575">
    <property type="component" value="Plasmid P2"/>
</dbReference>
<keyword evidence="1" id="KW-0732">Signal</keyword>
<organism evidence="2 3">
    <name type="scientific">Deinococcus gobiensis (strain DSM 21396 / JCM 16679 / CGMCC 1.7299 / I-0)</name>
    <dbReference type="NCBI Taxonomy" id="745776"/>
    <lineage>
        <taxon>Bacteria</taxon>
        <taxon>Thermotogati</taxon>
        <taxon>Deinococcota</taxon>
        <taxon>Deinococci</taxon>
        <taxon>Deinococcales</taxon>
        <taxon>Deinococcaceae</taxon>
        <taxon>Deinococcus</taxon>
    </lineage>
</organism>
<feature type="chain" id="PRO_5003612373" evidence="1">
    <location>
        <begin position="26"/>
        <end position="172"/>
    </location>
</feature>
<evidence type="ECO:0000313" key="3">
    <source>
        <dbReference type="Proteomes" id="UP000007575"/>
    </source>
</evidence>
<gene>
    <name evidence="2" type="ordered locus">DGo_PB0448</name>
</gene>
<sequence length="172" mass="18589">MKILLTWLSLSFLSLALATPPSLKAVVLQGGGAIQAAGTAGFLVAELNTEPFSFTLTTDTASGDPLQDITLEASRTAFNALELTQVQTMLGTIVRQCLGGTPPELQALAVWLTENNAVTGLRRQTIGKLRMEFSRWMMLDTFESGITIHLTREGSSGSERCTHEWHARPGTI</sequence>
<geneLocation type="plasmid" evidence="2 3">
    <name>P2</name>
</geneLocation>
<dbReference type="RefSeq" id="WP_014686809.1">
    <property type="nucleotide sequence ID" value="NC_017791.1"/>
</dbReference>
<dbReference type="AlphaFoldDB" id="H8H2H0"/>
<protein>
    <submittedName>
        <fullName evidence="2">Uncharacterized protein</fullName>
    </submittedName>
</protein>
<keyword evidence="2" id="KW-0614">Plasmid</keyword>
<evidence type="ECO:0000313" key="2">
    <source>
        <dbReference type="EMBL" id="AFD27717.1"/>
    </source>
</evidence>
<dbReference type="EMBL" id="CP002193">
    <property type="protein sequence ID" value="AFD27717.1"/>
    <property type="molecule type" value="Genomic_DNA"/>
</dbReference>
<dbReference type="KEGG" id="dgo:DGo_PB0448"/>
<evidence type="ECO:0000256" key="1">
    <source>
        <dbReference type="SAM" id="SignalP"/>
    </source>
</evidence>
<reference evidence="2 3" key="1">
    <citation type="journal article" date="2012" name="PLoS ONE">
        <title>Genome sequence and transcriptome analysis of the radioresistant bacterium Deinococcus gobiensis: insights into the extreme environmental adaptations.</title>
        <authorList>
            <person name="Yuan M."/>
            <person name="Chen M."/>
            <person name="Zhang W."/>
            <person name="Lu W."/>
            <person name="Wang J."/>
            <person name="Yang M."/>
            <person name="Zhao P."/>
            <person name="Tang R."/>
            <person name="Li X."/>
            <person name="Hao Y."/>
            <person name="Zhou Z."/>
            <person name="Zhan Y."/>
            <person name="Yu H."/>
            <person name="Teng C."/>
            <person name="Yan Y."/>
            <person name="Ping S."/>
            <person name="Wang Y."/>
            <person name="Lin M."/>
        </authorList>
    </citation>
    <scope>NUCLEOTIDE SEQUENCE [LARGE SCALE GENOMIC DNA]</scope>
    <source>
        <strain evidence="3">DSM 21396 / JCM 16679 / CGMCC 1.7299 / I-0</strain>
        <plasmid evidence="2">P2</plasmid>
    </source>
</reference>